<proteinExistence type="predicted"/>
<sequence length="121" mass="12125">MDARTLIGLCHFIKWLFEKLGNRVTEKAGYANIHVVDGVNATGGVTTFDTTGGNASTYAIDHKDVEATVVDGGACVAGDIGLCGSEYVVGSASGCAGETSGASGGIGVGEAANEVSIQVKL</sequence>
<keyword evidence="2" id="KW-1185">Reference proteome</keyword>
<dbReference type="EMBL" id="CAUOFW020010235">
    <property type="protein sequence ID" value="CAK9187984.1"/>
    <property type="molecule type" value="Genomic_DNA"/>
</dbReference>
<reference evidence="1 2" key="1">
    <citation type="submission" date="2024-02" db="EMBL/GenBank/DDBJ databases">
        <authorList>
            <person name="Vignale AGUSTIN F."/>
            <person name="Sosa J E."/>
            <person name="Modenutti C."/>
        </authorList>
    </citation>
    <scope>NUCLEOTIDE SEQUENCE [LARGE SCALE GENOMIC DNA]</scope>
</reference>
<dbReference type="AlphaFoldDB" id="A0ABC8V524"/>
<evidence type="ECO:0000313" key="2">
    <source>
        <dbReference type="Proteomes" id="UP001642360"/>
    </source>
</evidence>
<evidence type="ECO:0000313" key="1">
    <source>
        <dbReference type="EMBL" id="CAK9187984.1"/>
    </source>
</evidence>
<gene>
    <name evidence="1" type="ORF">ILEXP_LOCUS58598</name>
</gene>
<organism evidence="1 2">
    <name type="scientific">Ilex paraguariensis</name>
    <name type="common">yerba mate</name>
    <dbReference type="NCBI Taxonomy" id="185542"/>
    <lineage>
        <taxon>Eukaryota</taxon>
        <taxon>Viridiplantae</taxon>
        <taxon>Streptophyta</taxon>
        <taxon>Embryophyta</taxon>
        <taxon>Tracheophyta</taxon>
        <taxon>Spermatophyta</taxon>
        <taxon>Magnoliopsida</taxon>
        <taxon>eudicotyledons</taxon>
        <taxon>Gunneridae</taxon>
        <taxon>Pentapetalae</taxon>
        <taxon>asterids</taxon>
        <taxon>campanulids</taxon>
        <taxon>Aquifoliales</taxon>
        <taxon>Aquifoliaceae</taxon>
        <taxon>Ilex</taxon>
    </lineage>
</organism>
<accession>A0ABC8V524</accession>
<dbReference type="Proteomes" id="UP001642360">
    <property type="component" value="Unassembled WGS sequence"/>
</dbReference>
<comment type="caution">
    <text evidence="1">The sequence shown here is derived from an EMBL/GenBank/DDBJ whole genome shotgun (WGS) entry which is preliminary data.</text>
</comment>
<protein>
    <submittedName>
        <fullName evidence="1">Uncharacterized protein</fullName>
    </submittedName>
</protein>
<name>A0ABC8V524_9AQUA</name>